<sequence length="177" mass="19200">MGHSLGAQMALALSEQAYADAALPSRQRPGRLILADPYWSPANPLPNHHYRYLAPDTNPAERSARIVRNLQAQGAAIEWVKSSPLLDIGGDNNSALLAIASRSETVPDYLSGLALGDRHNSAPRWYMWSYGFENRSGVSTAASSDDFAATFMLLARASVQQQGTQTATPDDDRFAPK</sequence>
<dbReference type="EMBL" id="JBHSWD010000006">
    <property type="protein sequence ID" value="MFC6593209.1"/>
    <property type="molecule type" value="Genomic_DNA"/>
</dbReference>
<reference evidence="1" key="1">
    <citation type="journal article" date="2014" name="Int. J. Syst. Evol. Microbiol.">
        <title>Complete genome of a new Firmicutes species belonging to the dominant human colonic microbiota ('Ruminococcus bicirculans') reveals two chromosomes and a selective capacity to utilize plant glucans.</title>
        <authorList>
            <consortium name="NISC Comparative Sequencing Program"/>
            <person name="Wegmann U."/>
            <person name="Louis P."/>
            <person name="Goesmann A."/>
            <person name="Henrissat B."/>
            <person name="Duncan S.H."/>
            <person name="Flint H.J."/>
        </authorList>
    </citation>
    <scope>NUCLEOTIDE SEQUENCE</scope>
    <source>
        <strain evidence="1">NBRC 112440</strain>
    </source>
</reference>
<dbReference type="Proteomes" id="UP001596297">
    <property type="component" value="Unassembled WGS sequence"/>
</dbReference>
<dbReference type="RefSeq" id="WP_380084211.1">
    <property type="nucleotide sequence ID" value="NZ_JBHSWD010000006.1"/>
</dbReference>
<evidence type="ECO:0000313" key="3">
    <source>
        <dbReference type="Proteomes" id="UP001596297"/>
    </source>
</evidence>
<gene>
    <name evidence="1" type="ORF">ACFP81_14690</name>
    <name evidence="2" type="ORF">ACFP81_15095</name>
</gene>
<organism evidence="1 3">
    <name type="scientific">Deinococcus lacus</name>
    <dbReference type="NCBI Taxonomy" id="392561"/>
    <lineage>
        <taxon>Bacteria</taxon>
        <taxon>Thermotogati</taxon>
        <taxon>Deinococcota</taxon>
        <taxon>Deinococci</taxon>
        <taxon>Deinococcales</taxon>
        <taxon>Deinococcaceae</taxon>
        <taxon>Deinococcus</taxon>
    </lineage>
</organism>
<keyword evidence="3" id="KW-1185">Reference proteome</keyword>
<reference evidence="1" key="3">
    <citation type="submission" date="2024-09" db="EMBL/GenBank/DDBJ databases">
        <authorList>
            <person name="Sun Q."/>
            <person name="Mori K."/>
        </authorList>
    </citation>
    <scope>NUCLEOTIDE SEQUENCE</scope>
    <source>
        <strain evidence="1">NBRC 112440</strain>
    </source>
</reference>
<comment type="caution">
    <text evidence="1">The sequence shown here is derived from an EMBL/GenBank/DDBJ whole genome shotgun (WGS) entry which is preliminary data.</text>
</comment>
<evidence type="ECO:0000313" key="2">
    <source>
        <dbReference type="EMBL" id="MFC6593209.1"/>
    </source>
</evidence>
<evidence type="ECO:0000313" key="1">
    <source>
        <dbReference type="EMBL" id="MFC6593136.1"/>
    </source>
</evidence>
<accession>A0ABW1YGA1</accession>
<protein>
    <recommendedName>
        <fullName evidence="4">Alpha/beta hydrolase</fullName>
    </recommendedName>
</protein>
<evidence type="ECO:0008006" key="4">
    <source>
        <dbReference type="Google" id="ProtNLM"/>
    </source>
</evidence>
<dbReference type="SUPFAM" id="SSF53474">
    <property type="entry name" value="alpha/beta-Hydrolases"/>
    <property type="match status" value="1"/>
</dbReference>
<reference evidence="3" key="2">
    <citation type="journal article" date="2019" name="Int. J. Syst. Evol. Microbiol.">
        <title>The Global Catalogue of Microorganisms (GCM) 10K type strain sequencing project: providing services to taxonomists for standard genome sequencing and annotation.</title>
        <authorList>
            <consortium name="The Broad Institute Genomics Platform"/>
            <consortium name="The Broad Institute Genome Sequencing Center for Infectious Disease"/>
            <person name="Wu L."/>
            <person name="Ma J."/>
        </authorList>
    </citation>
    <scope>NUCLEOTIDE SEQUENCE [LARGE SCALE GENOMIC DNA]</scope>
    <source>
        <strain evidence="3">CGMCC 1.15772</strain>
    </source>
</reference>
<name>A0ABW1YGA1_9DEIO</name>
<dbReference type="InterPro" id="IPR029058">
    <property type="entry name" value="AB_hydrolase_fold"/>
</dbReference>
<proteinExistence type="predicted"/>
<dbReference type="EMBL" id="JBHSWD010000006">
    <property type="protein sequence ID" value="MFC6593136.1"/>
    <property type="molecule type" value="Genomic_DNA"/>
</dbReference>